<name>A0A4V4HIE7_DENBC</name>
<dbReference type="EMBL" id="ML179043">
    <property type="protein sequence ID" value="THV06386.1"/>
    <property type="molecule type" value="Genomic_DNA"/>
</dbReference>
<evidence type="ECO:0000256" key="1">
    <source>
        <dbReference type="SAM" id="MobiDB-lite"/>
    </source>
</evidence>
<evidence type="ECO:0000313" key="3">
    <source>
        <dbReference type="Proteomes" id="UP000297245"/>
    </source>
</evidence>
<evidence type="ECO:0000313" key="2">
    <source>
        <dbReference type="EMBL" id="THV06386.1"/>
    </source>
</evidence>
<accession>A0A4V4HIE7</accession>
<proteinExistence type="predicted"/>
<sequence>MSNSDSFHNVYSDSRSEFNPFSSLFGGYDFKSEVGRATNTNSFSQDTSFLNAPTFDPTNQAPVAGYRYFYPHTANHQGSMLSNKQQPSQDATNFQSASQFSNSTNSTQPYSTGDLTSSNIPPYFNHGHNDFTNYNSSLFGSTSHNFTNTNGSGVVPGWPQTDVSRMYSANPSETSATRGHLFDLSNQQFYGPQFSRSIGAQSRNRCVIIIFFLLSPFKHRTANL</sequence>
<organism evidence="2 3">
    <name type="scientific">Dendrothele bispora (strain CBS 962.96)</name>
    <dbReference type="NCBI Taxonomy" id="1314807"/>
    <lineage>
        <taxon>Eukaryota</taxon>
        <taxon>Fungi</taxon>
        <taxon>Dikarya</taxon>
        <taxon>Basidiomycota</taxon>
        <taxon>Agaricomycotina</taxon>
        <taxon>Agaricomycetes</taxon>
        <taxon>Agaricomycetidae</taxon>
        <taxon>Agaricales</taxon>
        <taxon>Agaricales incertae sedis</taxon>
        <taxon>Dendrothele</taxon>
    </lineage>
</organism>
<gene>
    <name evidence="2" type="ORF">K435DRAFT_507102</name>
</gene>
<dbReference type="Proteomes" id="UP000297245">
    <property type="component" value="Unassembled WGS sequence"/>
</dbReference>
<dbReference type="AlphaFoldDB" id="A0A4V4HIE7"/>
<keyword evidence="3" id="KW-1185">Reference proteome</keyword>
<protein>
    <submittedName>
        <fullName evidence="2">Uncharacterized protein</fullName>
    </submittedName>
</protein>
<reference evidence="2 3" key="1">
    <citation type="journal article" date="2019" name="Nat. Ecol. Evol.">
        <title>Megaphylogeny resolves global patterns of mushroom evolution.</title>
        <authorList>
            <person name="Varga T."/>
            <person name="Krizsan K."/>
            <person name="Foldi C."/>
            <person name="Dima B."/>
            <person name="Sanchez-Garcia M."/>
            <person name="Sanchez-Ramirez S."/>
            <person name="Szollosi G.J."/>
            <person name="Szarkandi J.G."/>
            <person name="Papp V."/>
            <person name="Albert L."/>
            <person name="Andreopoulos W."/>
            <person name="Angelini C."/>
            <person name="Antonin V."/>
            <person name="Barry K.W."/>
            <person name="Bougher N.L."/>
            <person name="Buchanan P."/>
            <person name="Buyck B."/>
            <person name="Bense V."/>
            <person name="Catcheside P."/>
            <person name="Chovatia M."/>
            <person name="Cooper J."/>
            <person name="Damon W."/>
            <person name="Desjardin D."/>
            <person name="Finy P."/>
            <person name="Geml J."/>
            <person name="Haridas S."/>
            <person name="Hughes K."/>
            <person name="Justo A."/>
            <person name="Karasinski D."/>
            <person name="Kautmanova I."/>
            <person name="Kiss B."/>
            <person name="Kocsube S."/>
            <person name="Kotiranta H."/>
            <person name="LaButti K.M."/>
            <person name="Lechner B.E."/>
            <person name="Liimatainen K."/>
            <person name="Lipzen A."/>
            <person name="Lukacs Z."/>
            <person name="Mihaltcheva S."/>
            <person name="Morgado L.N."/>
            <person name="Niskanen T."/>
            <person name="Noordeloos M.E."/>
            <person name="Ohm R.A."/>
            <person name="Ortiz-Santana B."/>
            <person name="Ovrebo C."/>
            <person name="Racz N."/>
            <person name="Riley R."/>
            <person name="Savchenko A."/>
            <person name="Shiryaev A."/>
            <person name="Soop K."/>
            <person name="Spirin V."/>
            <person name="Szebenyi C."/>
            <person name="Tomsovsky M."/>
            <person name="Tulloss R.E."/>
            <person name="Uehling J."/>
            <person name="Grigoriev I.V."/>
            <person name="Vagvolgyi C."/>
            <person name="Papp T."/>
            <person name="Martin F.M."/>
            <person name="Miettinen O."/>
            <person name="Hibbett D.S."/>
            <person name="Nagy L.G."/>
        </authorList>
    </citation>
    <scope>NUCLEOTIDE SEQUENCE [LARGE SCALE GENOMIC DNA]</scope>
    <source>
        <strain evidence="2 3">CBS 962.96</strain>
    </source>
</reference>
<feature type="region of interest" description="Disordered" evidence="1">
    <location>
        <begin position="77"/>
        <end position="118"/>
    </location>
</feature>